<proteinExistence type="predicted"/>
<sequence length="708" mass="79020">MPASTLPSSRCSQGSNFEFHYDESSTTGAVLSHILADLASFKAAPWENNPQLVNRLASDAHQYLNTVGRGEANELAGSTAIDDVSIVDGASTRRPVVVDSNLLTKRYFFLSKTARPASHSASATSAPRWSRGCIAQIEEVASPTRRPSLLLLHSFCLRLQNEDPAFIREFVQGHIGFQHMLRMPGQFQSMTNYGTDTDTFKCYRRLSYSFHIPHCILETLEKGTNHPEFPDLKLIEPFTPQWTPAAADQGVKSLCQISSSALLTFFLPETSTSRRQEHDFLTVPGGVLWTLLTVNCIRSRGGNTGTDATTSQPTTAPTPITQFMGAIHDALQTQRADEQNILDALKNRLAESDDKSLFDDKDFTKSHLYHWAIKTCDTVCHSISSTLRFVDRLSEDSVANLNIQFQPHESETPGIEFCERQWMRDVADLEELREQLVSCRKDVQERRNALHGATAVLEARLAIQQGERIKVLTYLAIIYLPLGASASIYSINPLPESATLASFFIVLAAMFLLTAVMGVGMTSIATRAAEASRKGSADRSVQPNSSSSSPLGLKIQVVQQWLRLSYDKRFAHYVGYLEAVLTPPTRMIDDDNQPPQGNYLAIRWRPPATRYWDNERGMGIIYDLCLVPLHHVVIPWMAWPRTLYYRARYERGSWSPLRAVVDTIVIVSSPVSVVLFLLLTALLVCMDGAAWTCHEGQKLWEDLFGKTS</sequence>
<name>A0AAE0KK67_9PEZI</name>
<organism evidence="7 8">
    <name type="scientific">Podospora didyma</name>
    <dbReference type="NCBI Taxonomy" id="330526"/>
    <lineage>
        <taxon>Eukaryota</taxon>
        <taxon>Fungi</taxon>
        <taxon>Dikarya</taxon>
        <taxon>Ascomycota</taxon>
        <taxon>Pezizomycotina</taxon>
        <taxon>Sordariomycetes</taxon>
        <taxon>Sordariomycetidae</taxon>
        <taxon>Sordariales</taxon>
        <taxon>Podosporaceae</taxon>
        <taxon>Podospora</taxon>
    </lineage>
</organism>
<reference evidence="7" key="2">
    <citation type="submission" date="2023-06" db="EMBL/GenBank/DDBJ databases">
        <authorList>
            <consortium name="Lawrence Berkeley National Laboratory"/>
            <person name="Haridas S."/>
            <person name="Hensen N."/>
            <person name="Bonometti L."/>
            <person name="Westerberg I."/>
            <person name="Brannstrom I.O."/>
            <person name="Guillou S."/>
            <person name="Cros-Aarteil S."/>
            <person name="Calhoun S."/>
            <person name="Kuo A."/>
            <person name="Mondo S."/>
            <person name="Pangilinan J."/>
            <person name="Riley R."/>
            <person name="LaButti K."/>
            <person name="Andreopoulos B."/>
            <person name="Lipzen A."/>
            <person name="Chen C."/>
            <person name="Yanf M."/>
            <person name="Daum C."/>
            <person name="Ng V."/>
            <person name="Clum A."/>
            <person name="Steindorff A."/>
            <person name="Ohm R."/>
            <person name="Martin F."/>
            <person name="Silar P."/>
            <person name="Natvig D."/>
            <person name="Lalanne C."/>
            <person name="Gautier V."/>
            <person name="Ament-velasquez S.L."/>
            <person name="Kruys A."/>
            <person name="Hutchinson M.I."/>
            <person name="Powell A.J."/>
            <person name="Barry K."/>
            <person name="Miller A.N."/>
            <person name="Grigoriev I.V."/>
            <person name="Debuchy R."/>
            <person name="Gladieux P."/>
            <person name="Thoren M.H."/>
            <person name="Johannesson H."/>
        </authorList>
    </citation>
    <scope>NUCLEOTIDE SEQUENCE</scope>
    <source>
        <strain evidence="7">CBS 232.78</strain>
    </source>
</reference>
<keyword evidence="3 6" id="KW-1133">Transmembrane helix</keyword>
<dbReference type="Gene3D" id="1.20.58.340">
    <property type="entry name" value="Magnesium transport protein CorA, transmembrane region"/>
    <property type="match status" value="1"/>
</dbReference>
<evidence type="ECO:0000313" key="8">
    <source>
        <dbReference type="Proteomes" id="UP001285441"/>
    </source>
</evidence>
<gene>
    <name evidence="7" type="ORF">B0H63DRAFT_477377</name>
</gene>
<reference evidence="7" key="1">
    <citation type="journal article" date="2023" name="Mol. Phylogenet. Evol.">
        <title>Genome-scale phylogeny and comparative genomics of the fungal order Sordariales.</title>
        <authorList>
            <person name="Hensen N."/>
            <person name="Bonometti L."/>
            <person name="Westerberg I."/>
            <person name="Brannstrom I.O."/>
            <person name="Guillou S."/>
            <person name="Cros-Aarteil S."/>
            <person name="Calhoun S."/>
            <person name="Haridas S."/>
            <person name="Kuo A."/>
            <person name="Mondo S."/>
            <person name="Pangilinan J."/>
            <person name="Riley R."/>
            <person name="LaButti K."/>
            <person name="Andreopoulos B."/>
            <person name="Lipzen A."/>
            <person name="Chen C."/>
            <person name="Yan M."/>
            <person name="Daum C."/>
            <person name="Ng V."/>
            <person name="Clum A."/>
            <person name="Steindorff A."/>
            <person name="Ohm R.A."/>
            <person name="Martin F."/>
            <person name="Silar P."/>
            <person name="Natvig D.O."/>
            <person name="Lalanne C."/>
            <person name="Gautier V."/>
            <person name="Ament-Velasquez S.L."/>
            <person name="Kruys A."/>
            <person name="Hutchinson M.I."/>
            <person name="Powell A.J."/>
            <person name="Barry K."/>
            <person name="Miller A.N."/>
            <person name="Grigoriev I.V."/>
            <person name="Debuchy R."/>
            <person name="Gladieux P."/>
            <person name="Hiltunen Thoren M."/>
            <person name="Johannesson H."/>
        </authorList>
    </citation>
    <scope>NUCLEOTIDE SEQUENCE</scope>
    <source>
        <strain evidence="7">CBS 232.78</strain>
    </source>
</reference>
<dbReference type="GO" id="GO:0016020">
    <property type="term" value="C:membrane"/>
    <property type="evidence" value="ECO:0007669"/>
    <property type="project" value="UniProtKB-SubCell"/>
</dbReference>
<evidence type="ECO:0000256" key="6">
    <source>
        <dbReference type="SAM" id="Phobius"/>
    </source>
</evidence>
<feature type="coiled-coil region" evidence="5">
    <location>
        <begin position="328"/>
        <end position="355"/>
    </location>
</feature>
<feature type="transmembrane region" description="Helical" evidence="6">
    <location>
        <begin position="503"/>
        <end position="525"/>
    </location>
</feature>
<dbReference type="InterPro" id="IPR045863">
    <property type="entry name" value="CorA_TM1_TM2"/>
</dbReference>
<dbReference type="SUPFAM" id="SSF144083">
    <property type="entry name" value="Magnesium transport protein CorA, transmembrane region"/>
    <property type="match status" value="1"/>
</dbReference>
<keyword evidence="2 6" id="KW-0812">Transmembrane</keyword>
<dbReference type="Proteomes" id="UP001285441">
    <property type="component" value="Unassembled WGS sequence"/>
</dbReference>
<feature type="transmembrane region" description="Helical" evidence="6">
    <location>
        <begin position="620"/>
        <end position="639"/>
    </location>
</feature>
<keyword evidence="5" id="KW-0175">Coiled coil</keyword>
<evidence type="ECO:0000256" key="2">
    <source>
        <dbReference type="ARBA" id="ARBA00022692"/>
    </source>
</evidence>
<feature type="transmembrane region" description="Helical" evidence="6">
    <location>
        <begin position="659"/>
        <end position="684"/>
    </location>
</feature>
<accession>A0AAE0KK67</accession>
<evidence type="ECO:0000256" key="1">
    <source>
        <dbReference type="ARBA" id="ARBA00004141"/>
    </source>
</evidence>
<evidence type="ECO:0000313" key="7">
    <source>
        <dbReference type="EMBL" id="KAK3377536.1"/>
    </source>
</evidence>
<dbReference type="AlphaFoldDB" id="A0AAE0KK67"/>
<evidence type="ECO:0000256" key="5">
    <source>
        <dbReference type="SAM" id="Coils"/>
    </source>
</evidence>
<protein>
    <submittedName>
        <fullName evidence="7">Uncharacterized protein</fullName>
    </submittedName>
</protein>
<keyword evidence="4 6" id="KW-0472">Membrane</keyword>
<comment type="subcellular location">
    <subcellularLocation>
        <location evidence="1">Membrane</location>
        <topology evidence="1">Multi-pass membrane protein</topology>
    </subcellularLocation>
</comment>
<dbReference type="EMBL" id="JAULSW010000006">
    <property type="protein sequence ID" value="KAK3377536.1"/>
    <property type="molecule type" value="Genomic_DNA"/>
</dbReference>
<keyword evidence="8" id="KW-1185">Reference proteome</keyword>
<comment type="caution">
    <text evidence="7">The sequence shown here is derived from an EMBL/GenBank/DDBJ whole genome shotgun (WGS) entry which is preliminary data.</text>
</comment>
<feature type="transmembrane region" description="Helical" evidence="6">
    <location>
        <begin position="471"/>
        <end position="491"/>
    </location>
</feature>
<evidence type="ECO:0000256" key="4">
    <source>
        <dbReference type="ARBA" id="ARBA00023136"/>
    </source>
</evidence>
<evidence type="ECO:0000256" key="3">
    <source>
        <dbReference type="ARBA" id="ARBA00022989"/>
    </source>
</evidence>